<dbReference type="Gene3D" id="1.20.58.360">
    <property type="entry name" value="Shigella T3SS effector IpaH defines"/>
    <property type="match status" value="1"/>
</dbReference>
<keyword evidence="5" id="KW-0843">Virulence</keyword>
<keyword evidence="6" id="KW-0964">Secreted</keyword>
<dbReference type="GO" id="GO:0005576">
    <property type="term" value="C:extracellular region"/>
    <property type="evidence" value="ECO:0007669"/>
    <property type="project" value="UniProtKB-UniRule"/>
</dbReference>
<feature type="domain" description="NEL" evidence="7">
    <location>
        <begin position="1201"/>
        <end position="1490"/>
    </location>
</feature>
<dbReference type="EMBL" id="CP031641">
    <property type="protein sequence ID" value="AXO88874.1"/>
    <property type="molecule type" value="Genomic_DNA"/>
</dbReference>
<evidence type="ECO:0000313" key="9">
    <source>
        <dbReference type="Proteomes" id="UP000258127"/>
    </source>
</evidence>
<dbReference type="Gene3D" id="3.80.10.10">
    <property type="entry name" value="Ribonuclease Inhibitor"/>
    <property type="match status" value="1"/>
</dbReference>
<dbReference type="PANTHER" id="PTHR48051">
    <property type="match status" value="1"/>
</dbReference>
<dbReference type="Pfam" id="PF13855">
    <property type="entry name" value="LRR_8"/>
    <property type="match status" value="1"/>
</dbReference>
<keyword evidence="9" id="KW-1185">Reference proteome</keyword>
<evidence type="ECO:0000256" key="4">
    <source>
        <dbReference type="ARBA" id="ARBA00022737"/>
    </source>
</evidence>
<dbReference type="Proteomes" id="UP000258127">
    <property type="component" value="Chromosome"/>
</dbReference>
<dbReference type="EC" id="2.3.2.27" evidence="2"/>
<name>A0AAI8PBP1_9PSED</name>
<feature type="active site" description="Glycyl thioester intermediate" evidence="6">
    <location>
        <position position="1288"/>
    </location>
</feature>
<dbReference type="RefSeq" id="WP_116888517.1">
    <property type="nucleotide sequence ID" value="NZ_CP031641.1"/>
</dbReference>
<gene>
    <name evidence="8" type="ORF">DZC75_13030</name>
</gene>
<dbReference type="PROSITE" id="PS52053">
    <property type="entry name" value="NEL"/>
    <property type="match status" value="1"/>
</dbReference>
<dbReference type="Pfam" id="PF14496">
    <property type="entry name" value="NEL"/>
    <property type="match status" value="1"/>
</dbReference>
<dbReference type="SUPFAM" id="SSF52058">
    <property type="entry name" value="L domain-like"/>
    <property type="match status" value="1"/>
</dbReference>
<evidence type="ECO:0000259" key="7">
    <source>
        <dbReference type="PROSITE" id="PS52053"/>
    </source>
</evidence>
<dbReference type="InterPro" id="IPR046673">
    <property type="entry name" value="ToxA_N"/>
</dbReference>
<keyword evidence="6" id="KW-0832">Ubl conjugation</keyword>
<keyword evidence="6" id="KW-0808">Transferase</keyword>
<sequence length="1490" mass="167336">MASAVASPDHIDRFISEHMPDWLHAASVEQIAALRTRFDDHRVIEHRLQALFKSLAAPEPFARERLSAVLEHTFKVKVDLRHAIWRERWDSYSMMGAEALRDHYTYDTAMSHLMQNFPSGSSFDAKSGLIEPRRGASAAAAAVVVDSARLAQACRTADVGAQYQTYLQTFFNASVSQLLAQDQRKRLALAVELAGLQQGITEADVVNLKHTLGEQAAPNPRQPAVVIKHLSVLGHALLGALIIELSDAGSQHMARPSAGLLLYLPHHPLQRFANLEDLNAHLVTLLRDPRQAQALFALIALEAKSQWQLLLRKRLSDPVPDLEVTGQAAGAELFDELARLQVARIKEDARYLLVPVADVDSHVRLHRLQTLQEVGLNLLQLAAVFVPQLGQLMLAATVVQVLEELYESVHDWSRGHQHEALEHMLGVAEVVAVNALGAAGGVAVARAFKRSAFVDELVPVEPASETASLWSQDLAPFRVARKPPHASLGADGLYHHGDQRWWLYEGHFHPVRRDPLTRQWRLERTDGQPGFAPALQWNGEYGWRLAWQRPQEWHGGFGLLERLWPVSSELDAARIDLILKIADIEHAELRRLVSEQRPLPMQLRDTLQRFAADTRIDKFFLATGQKPQLHDIQLFEYCLEQLPVEQRAAPLRTQAILDQAPALRQKLMAHLSESASKDGAMAIIQRDFPGLPDTYAAALLEQASTQQQQRLRVKGSLDLALAERARLALQQARVCRTLQGLYLNNAYHPDLPTLVFALLRQAPAWPPEINFQVREGSAQGRLVAELYPQQEGVMPKVLVWRDGQMWVHENGVPVYPMPPQPRGLVETLWHFLPEGERTRLACSGEHGVAALRAGLQQRLPSDRATLHEMMGIMASKPTFRAPKPLPDRRFGYLLSGRGTSNHLAERTLQDRVRSLYPGFSERQLELFLRVLDEQPGSSFTILLDLEREFSRLEQTLDRWVERTESVARRPQRRRVADELKRCWRFQGQAGRPQANGDPGMFMDLSGIAAGALPDLSGQDGFSHVSEVSLANMQLGDVPSGFLQAFRSLLTLNLDNNALTGLPQALTHTRHLRELTLSRNELQMNDASFALLTGLPRLQVLDMSDNHFGNFTLALDRLPRLRQLGLRDVGLTEVPRSLEHAVSLESVDLRDNQISDLPLALRTQRLDWRRRLFLAGNPLPEVYRELWFEPSRTSDSELSSEGDAFQISRWMEHLDTTQRALRTAQWNRLLAEAGSGDFFTLVSELTETSDFRLARADLEARLWSMFDRLEQNTTLRERTFALASEPRTCVDSVISNFGLLEVNMLSASVEDAAGADTEAQLLSLARRFFRLDQVEAYALQDMRQREARGIDVDQVEVSLAYRVGLARELDLPGQARTLQFETIADVSQQDLSAAQAAVREAEASDGLALDISQRSFWFDHLQRRHRSAFDLIREPFAEQMEALYAERQSMTDAQYDAQAKAIAKACDNAVQAKALALTQQALAREAGERGD</sequence>
<comment type="similarity">
    <text evidence="6">Belongs to the LRR-containing bacterial E3 ligase family.</text>
</comment>
<reference evidence="8 9" key="1">
    <citation type="submission" date="2018-08" db="EMBL/GenBank/DDBJ databases">
        <authorList>
            <person name="Lee Y."/>
            <person name="Kakembo D."/>
        </authorList>
    </citation>
    <scope>NUCLEOTIDE SEQUENCE [LARGE SCALE GENOMIC DNA]</scope>
    <source>
        <strain evidence="8 9">JBCS1880</strain>
    </source>
</reference>
<dbReference type="GO" id="GO:0005737">
    <property type="term" value="C:cytoplasm"/>
    <property type="evidence" value="ECO:0007669"/>
    <property type="project" value="TreeGrafter"/>
</dbReference>
<evidence type="ECO:0000256" key="6">
    <source>
        <dbReference type="PROSITE-ProRule" id="PRU01398"/>
    </source>
</evidence>
<protein>
    <recommendedName>
        <fullName evidence="2">RING-type E3 ubiquitin transferase</fullName>
        <ecNumber evidence="2">2.3.2.27</ecNumber>
    </recommendedName>
</protein>
<dbReference type="InterPro" id="IPR029487">
    <property type="entry name" value="NEL_dom"/>
</dbReference>
<keyword evidence="6" id="KW-0833">Ubl conjugation pathway</keyword>
<comment type="PTM">
    <text evidence="6">Ubiquitinated in the presence of host E1 ubiquitin-activating enzyme, E2 ubiquitin-conjugating enzyme and ubiquitin.</text>
</comment>
<dbReference type="GO" id="GO:0061630">
    <property type="term" value="F:ubiquitin protein ligase activity"/>
    <property type="evidence" value="ECO:0007669"/>
    <property type="project" value="UniProtKB-EC"/>
</dbReference>
<dbReference type="Pfam" id="PF20178">
    <property type="entry name" value="ToxA_N"/>
    <property type="match status" value="1"/>
</dbReference>
<organism evidence="8 9">
    <name type="scientific">Pseudomonas parafulva</name>
    <dbReference type="NCBI Taxonomy" id="157782"/>
    <lineage>
        <taxon>Bacteria</taxon>
        <taxon>Pseudomonadati</taxon>
        <taxon>Pseudomonadota</taxon>
        <taxon>Gammaproteobacteria</taxon>
        <taxon>Pseudomonadales</taxon>
        <taxon>Pseudomonadaceae</taxon>
        <taxon>Pseudomonas</taxon>
    </lineage>
</organism>
<evidence type="ECO:0000256" key="2">
    <source>
        <dbReference type="ARBA" id="ARBA00012483"/>
    </source>
</evidence>
<evidence type="ECO:0000256" key="1">
    <source>
        <dbReference type="ARBA" id="ARBA00000900"/>
    </source>
</evidence>
<dbReference type="InterPro" id="IPR032675">
    <property type="entry name" value="LRR_dom_sf"/>
</dbReference>
<accession>A0AAI8PBP1</accession>
<dbReference type="PANTHER" id="PTHR48051:SF1">
    <property type="entry name" value="RAS SUPPRESSOR PROTEIN 1"/>
    <property type="match status" value="1"/>
</dbReference>
<dbReference type="InterPro" id="IPR001611">
    <property type="entry name" value="Leu-rich_rpt"/>
</dbReference>
<proteinExistence type="inferred from homology"/>
<keyword evidence="4" id="KW-0677">Repeat</keyword>
<keyword evidence="6" id="KW-1035">Host cytoplasm</keyword>
<dbReference type="GO" id="GO:0016567">
    <property type="term" value="P:protein ubiquitination"/>
    <property type="evidence" value="ECO:0007669"/>
    <property type="project" value="InterPro"/>
</dbReference>
<evidence type="ECO:0000313" key="8">
    <source>
        <dbReference type="EMBL" id="AXO88874.1"/>
    </source>
</evidence>
<evidence type="ECO:0000256" key="5">
    <source>
        <dbReference type="ARBA" id="ARBA00023026"/>
    </source>
</evidence>
<dbReference type="InterPro" id="IPR050216">
    <property type="entry name" value="LRR_domain-containing"/>
</dbReference>
<evidence type="ECO:0000256" key="3">
    <source>
        <dbReference type="ARBA" id="ARBA00022614"/>
    </source>
</evidence>
<comment type="catalytic activity">
    <reaction evidence="1">
        <text>S-ubiquitinyl-[E2 ubiquitin-conjugating enzyme]-L-cysteine + [acceptor protein]-L-lysine = [E2 ubiquitin-conjugating enzyme]-L-cysteine + N(6)-ubiquitinyl-[acceptor protein]-L-lysine.</text>
        <dbReference type="EC" id="2.3.2.27"/>
    </reaction>
</comment>
<keyword evidence="3" id="KW-0433">Leucine-rich repeat</keyword>